<protein>
    <submittedName>
        <fullName evidence="2">Uncharacterized protein</fullName>
    </submittedName>
</protein>
<evidence type="ECO:0000313" key="3">
    <source>
        <dbReference type="Proteomes" id="UP000620366"/>
    </source>
</evidence>
<feature type="compositionally biased region" description="Polar residues" evidence="1">
    <location>
        <begin position="34"/>
        <end position="49"/>
    </location>
</feature>
<keyword evidence="3" id="KW-1185">Reference proteome</keyword>
<dbReference type="RefSeq" id="WP_249300656.1">
    <property type="nucleotide sequence ID" value="NZ_JACRSP010000003.1"/>
</dbReference>
<dbReference type="EMBL" id="JACRSP010000003">
    <property type="protein sequence ID" value="MBC8536770.1"/>
    <property type="molecule type" value="Genomic_DNA"/>
</dbReference>
<comment type="caution">
    <text evidence="2">The sequence shown here is derived from an EMBL/GenBank/DDBJ whole genome shotgun (WGS) entry which is preliminary data.</text>
</comment>
<dbReference type="AlphaFoldDB" id="A0A926DD53"/>
<feature type="compositionally biased region" description="Polar residues" evidence="1">
    <location>
        <begin position="66"/>
        <end position="77"/>
    </location>
</feature>
<sequence>MPERNLEREAYLSKLPPDTARQLGSMLHELDEGQSAQRSAGQAGVTPSVTAPPPVQEWRYTEPTETKQLPQLSSQGSRPKKAVLPAGQKPAPLGMGEQSAEPAQKRLYPKGQQPQVTPVVAQKPLKTSSAAVGSSDRAKLNSPYQPLWESGALNLPEIEDYLPPDQDLPDAGETPPFRPDEVTAEFKSSRPAYDNEYAAAGRADVKKELEELMKYPQADNIFQEMWHNNYFFKNHSLLSEVSKELEDVQDKYNNLYMLCFASDFAANVFAGMASGVSGDGLTSSQAINNIATLTMAYLSSDLPPDVVKNSLSNLFKLQELDEERDRLAQKITNIQKTDARFIISNEFYREKFIKKLEKMIADWQSKPDGAFEGKMANYYYRQAAIDYLNHIISINMTYDQ</sequence>
<reference evidence="2" key="1">
    <citation type="submission" date="2020-08" db="EMBL/GenBank/DDBJ databases">
        <title>Genome public.</title>
        <authorList>
            <person name="Liu C."/>
            <person name="Sun Q."/>
        </authorList>
    </citation>
    <scope>NUCLEOTIDE SEQUENCE</scope>
    <source>
        <strain evidence="2">BX7</strain>
    </source>
</reference>
<evidence type="ECO:0000256" key="1">
    <source>
        <dbReference type="SAM" id="MobiDB-lite"/>
    </source>
</evidence>
<name>A0A926DD53_9FIRM</name>
<gene>
    <name evidence="2" type="ORF">H8695_08735</name>
</gene>
<feature type="compositionally biased region" description="Basic and acidic residues" evidence="1">
    <location>
        <begin position="1"/>
        <end position="11"/>
    </location>
</feature>
<dbReference type="Proteomes" id="UP000620366">
    <property type="component" value="Unassembled WGS sequence"/>
</dbReference>
<feature type="region of interest" description="Disordered" evidence="1">
    <location>
        <begin position="1"/>
        <end position="139"/>
    </location>
</feature>
<proteinExistence type="predicted"/>
<accession>A0A926DD53</accession>
<organism evidence="2 3">
    <name type="scientific">Feifania hominis</name>
    <dbReference type="NCBI Taxonomy" id="2763660"/>
    <lineage>
        <taxon>Bacteria</taxon>
        <taxon>Bacillati</taxon>
        <taxon>Bacillota</taxon>
        <taxon>Clostridia</taxon>
        <taxon>Eubacteriales</taxon>
        <taxon>Feifaniaceae</taxon>
        <taxon>Feifania</taxon>
    </lineage>
</organism>
<evidence type="ECO:0000313" key="2">
    <source>
        <dbReference type="EMBL" id="MBC8536770.1"/>
    </source>
</evidence>